<evidence type="ECO:0000313" key="2">
    <source>
        <dbReference type="EMBL" id="RBQ15930.1"/>
    </source>
</evidence>
<evidence type="ECO:0000259" key="1">
    <source>
        <dbReference type="Pfam" id="PF12697"/>
    </source>
</evidence>
<dbReference type="InterPro" id="IPR029058">
    <property type="entry name" value="AB_hydrolase_fold"/>
</dbReference>
<organism evidence="2 3">
    <name type="scientific">Spongiactinospora rosea</name>
    <dbReference type="NCBI Taxonomy" id="2248750"/>
    <lineage>
        <taxon>Bacteria</taxon>
        <taxon>Bacillati</taxon>
        <taxon>Actinomycetota</taxon>
        <taxon>Actinomycetes</taxon>
        <taxon>Streptosporangiales</taxon>
        <taxon>Streptosporangiaceae</taxon>
        <taxon>Spongiactinospora</taxon>
    </lineage>
</organism>
<dbReference type="OrthoDB" id="2972445at2"/>
<dbReference type="Gene3D" id="3.40.50.1820">
    <property type="entry name" value="alpha/beta hydrolase"/>
    <property type="match status" value="1"/>
</dbReference>
<dbReference type="Pfam" id="PF12697">
    <property type="entry name" value="Abhydrolase_6"/>
    <property type="match status" value="1"/>
</dbReference>
<reference evidence="2 3" key="1">
    <citation type="submission" date="2018-06" db="EMBL/GenBank/DDBJ databases">
        <title>Sphaerisporangium craniellae sp. nov., isolated from a marine sponge in the South China Sea.</title>
        <authorList>
            <person name="Li L."/>
        </authorList>
    </citation>
    <scope>NUCLEOTIDE SEQUENCE [LARGE SCALE GENOMIC DNA]</scope>
    <source>
        <strain evidence="2 3">LHW63015</strain>
    </source>
</reference>
<accession>A0A366LQM2</accession>
<proteinExistence type="predicted"/>
<sequence>MSLSAALLAGPFLGPAVWEPVAVSLHDEFGVTAMVPAPVPAVADPMAILAALQETLPAQDDLLLVAHSNAGLYVPALTRALPVRGVVFVDAVLPPAKGDVPVAPEGLRELLRGRVDADGLLPPWTNWWPEDDIAHLFPDTATRKRVEAEQRRMPFDYLTARVELPDGWDRIPAAYLAFGDTYAEELADAQSRGWPVRTMPGAHLHMLREPRAVAAEIMRLAGEAGVSPTTSAPVRPPSP</sequence>
<dbReference type="Proteomes" id="UP000253303">
    <property type="component" value="Unassembled WGS sequence"/>
</dbReference>
<dbReference type="InterPro" id="IPR000073">
    <property type="entry name" value="AB_hydrolase_1"/>
</dbReference>
<protein>
    <recommendedName>
        <fullName evidence="1">AB hydrolase-1 domain-containing protein</fullName>
    </recommendedName>
</protein>
<keyword evidence="3" id="KW-1185">Reference proteome</keyword>
<feature type="domain" description="AB hydrolase-1" evidence="1">
    <location>
        <begin position="41"/>
        <end position="215"/>
    </location>
</feature>
<gene>
    <name evidence="2" type="ORF">DP939_33560</name>
</gene>
<dbReference type="GO" id="GO:0003824">
    <property type="term" value="F:catalytic activity"/>
    <property type="evidence" value="ECO:0007669"/>
    <property type="project" value="UniProtKB-ARBA"/>
</dbReference>
<dbReference type="RefSeq" id="WP_113984850.1">
    <property type="nucleotide sequence ID" value="NZ_QMEY01000020.1"/>
</dbReference>
<evidence type="ECO:0000313" key="3">
    <source>
        <dbReference type="Proteomes" id="UP000253303"/>
    </source>
</evidence>
<dbReference type="SUPFAM" id="SSF53474">
    <property type="entry name" value="alpha/beta-Hydrolases"/>
    <property type="match status" value="1"/>
</dbReference>
<name>A0A366LQM2_9ACTN</name>
<dbReference type="AlphaFoldDB" id="A0A366LQM2"/>
<dbReference type="EMBL" id="QMEY01000020">
    <property type="protein sequence ID" value="RBQ15930.1"/>
    <property type="molecule type" value="Genomic_DNA"/>
</dbReference>
<comment type="caution">
    <text evidence="2">The sequence shown here is derived from an EMBL/GenBank/DDBJ whole genome shotgun (WGS) entry which is preliminary data.</text>
</comment>